<evidence type="ECO:0000313" key="2">
    <source>
        <dbReference type="EMBL" id="SHI39118.1"/>
    </source>
</evidence>
<dbReference type="OrthoDB" id="1925978at2"/>
<evidence type="ECO:0000259" key="1">
    <source>
        <dbReference type="Pfam" id="PF14213"/>
    </source>
</evidence>
<dbReference type="EMBL" id="FQZM01000003">
    <property type="protein sequence ID" value="SHI39118.1"/>
    <property type="molecule type" value="Genomic_DNA"/>
</dbReference>
<dbReference type="AlphaFoldDB" id="A0A1M6AS05"/>
<keyword evidence="3" id="KW-1185">Reference proteome</keyword>
<organism evidence="2 3">
    <name type="scientific">Desulfofundulus thermosubterraneus DSM 16057</name>
    <dbReference type="NCBI Taxonomy" id="1121432"/>
    <lineage>
        <taxon>Bacteria</taxon>
        <taxon>Bacillati</taxon>
        <taxon>Bacillota</taxon>
        <taxon>Clostridia</taxon>
        <taxon>Eubacteriales</taxon>
        <taxon>Peptococcaceae</taxon>
        <taxon>Desulfofundulus</taxon>
    </lineage>
</organism>
<dbReference type="Pfam" id="PF14213">
    <property type="entry name" value="DUF4325"/>
    <property type="match status" value="1"/>
</dbReference>
<accession>A0A1M6AS05</accession>
<protein>
    <recommendedName>
        <fullName evidence="1">DUF4325 domain-containing protein</fullName>
    </recommendedName>
</protein>
<name>A0A1M6AS05_9FIRM</name>
<dbReference type="RefSeq" id="WP_072866934.1">
    <property type="nucleotide sequence ID" value="NZ_FQZM01000003.1"/>
</dbReference>
<sequence>MIILKNFGSHLTSRTLGKKVRLLILEKLNLSSPNSVILDFANVEMASHSFCDEAFGKLLKEVGLERFKRSIKFWNCSEEIESTIRFVLKERLMEEKELCATC</sequence>
<dbReference type="InterPro" id="IPR025474">
    <property type="entry name" value="DUF4325"/>
</dbReference>
<reference evidence="3" key="1">
    <citation type="submission" date="2016-11" db="EMBL/GenBank/DDBJ databases">
        <authorList>
            <person name="Varghese N."/>
            <person name="Submissions S."/>
        </authorList>
    </citation>
    <scope>NUCLEOTIDE SEQUENCE [LARGE SCALE GENOMIC DNA]</scope>
    <source>
        <strain evidence="3">DSM 16057</strain>
    </source>
</reference>
<dbReference type="Proteomes" id="UP000184529">
    <property type="component" value="Unassembled WGS sequence"/>
</dbReference>
<evidence type="ECO:0000313" key="3">
    <source>
        <dbReference type="Proteomes" id="UP000184529"/>
    </source>
</evidence>
<feature type="domain" description="DUF4325" evidence="1">
    <location>
        <begin position="17"/>
        <end position="80"/>
    </location>
</feature>
<gene>
    <name evidence="2" type="ORF">SAMN02745219_00249</name>
</gene>
<proteinExistence type="predicted"/>